<dbReference type="GO" id="GO:0005743">
    <property type="term" value="C:mitochondrial inner membrane"/>
    <property type="evidence" value="ECO:0007669"/>
    <property type="project" value="UniProtKB-SubCell"/>
</dbReference>
<dbReference type="CDD" id="cd20266">
    <property type="entry name" value="Complex1_LYR_NDUFA6_LYRM6"/>
    <property type="match status" value="1"/>
</dbReference>
<reference evidence="16" key="1">
    <citation type="submission" date="2025-08" db="UniProtKB">
        <authorList>
            <consortium name="RefSeq"/>
        </authorList>
    </citation>
    <scope>IDENTIFICATION</scope>
    <source>
        <tissue evidence="16">Silk gland</tissue>
    </source>
</reference>
<evidence type="ECO:0000256" key="11">
    <source>
        <dbReference type="ARBA" id="ARBA00030213"/>
    </source>
</evidence>
<dbReference type="InterPro" id="IPR045299">
    <property type="entry name" value="Complex1_LYR_NDUFA6_LYRM6"/>
</dbReference>
<protein>
    <recommendedName>
        <fullName evidence="4">NADH dehydrogenase [ubiquinone] 1 alpha subcomplex subunit 6</fullName>
    </recommendedName>
    <alternativeName>
        <fullName evidence="11">Complex I-B14</fullName>
    </alternativeName>
    <alternativeName>
        <fullName evidence="12">NADH-ubiquinone oxidoreductase B14 subunit</fullName>
    </alternativeName>
</protein>
<evidence type="ECO:0000313" key="15">
    <source>
        <dbReference type="Proteomes" id="UP000504629"/>
    </source>
</evidence>
<comment type="subcellular location">
    <subcellularLocation>
        <location evidence="1">Mitochondrion inner membrane</location>
        <topology evidence="1">Peripheral membrane protein</topology>
        <orientation evidence="1">Matrix side</orientation>
    </subcellularLocation>
</comment>
<keyword evidence="10" id="KW-0472">Membrane</keyword>
<evidence type="ECO:0000256" key="8">
    <source>
        <dbReference type="ARBA" id="ARBA00022982"/>
    </source>
</evidence>
<dbReference type="Proteomes" id="UP000504629">
    <property type="component" value="Unplaced"/>
</dbReference>
<organism evidence="15 16">
    <name type="scientific">Bombyx mandarina</name>
    <name type="common">Wild silk moth</name>
    <name type="synonym">Wild silkworm</name>
    <dbReference type="NCBI Taxonomy" id="7092"/>
    <lineage>
        <taxon>Eukaryota</taxon>
        <taxon>Metazoa</taxon>
        <taxon>Ecdysozoa</taxon>
        <taxon>Arthropoda</taxon>
        <taxon>Hexapoda</taxon>
        <taxon>Insecta</taxon>
        <taxon>Pterygota</taxon>
        <taxon>Neoptera</taxon>
        <taxon>Endopterygota</taxon>
        <taxon>Lepidoptera</taxon>
        <taxon>Glossata</taxon>
        <taxon>Ditrysia</taxon>
        <taxon>Bombycoidea</taxon>
        <taxon>Bombycidae</taxon>
        <taxon>Bombycinae</taxon>
        <taxon>Bombyx</taxon>
    </lineage>
</organism>
<keyword evidence="15" id="KW-1185">Reference proteome</keyword>
<dbReference type="PANTHER" id="PTHR12964">
    <property type="entry name" value="NADH-UBIQUINONE OXIDOREDUCTASE B14 SUBUNIT"/>
    <property type="match status" value="1"/>
</dbReference>
<keyword evidence="6" id="KW-0679">Respiratory chain</keyword>
<dbReference type="OrthoDB" id="14535at2759"/>
<keyword evidence="9" id="KW-0496">Mitochondrion</keyword>
<proteinExistence type="inferred from homology"/>
<feature type="domain" description="Complex 1 LYR protein" evidence="14">
    <location>
        <begin position="28"/>
        <end position="89"/>
    </location>
</feature>
<gene>
    <name evidence="16" type="primary">LOC114248162</name>
</gene>
<accession>A0A6J2K9X2</accession>
<evidence type="ECO:0000259" key="14">
    <source>
        <dbReference type="Pfam" id="PF05347"/>
    </source>
</evidence>
<dbReference type="PIRSF" id="PIRSF006643">
    <property type="entry name" value="NDUA6"/>
    <property type="match status" value="1"/>
</dbReference>
<dbReference type="SMR" id="A0A6J2K9X2"/>
<dbReference type="PANTHER" id="PTHR12964:SF0">
    <property type="entry name" value="NADH DEHYDROGENASE [UBIQUINONE] 1 ALPHA SUBCOMPLEX SUBUNIT 6"/>
    <property type="match status" value="1"/>
</dbReference>
<dbReference type="InterPro" id="IPR016488">
    <property type="entry name" value="NADH_Ub_cplx-1_asu_su-6"/>
</dbReference>
<dbReference type="KEGG" id="bman:114248162"/>
<evidence type="ECO:0000256" key="4">
    <source>
        <dbReference type="ARBA" id="ARBA00016386"/>
    </source>
</evidence>
<sequence length="124" mass="14485">MSARQAIKVGTKTVKPVLSSSHAEARNRVLSLYKAWYRQIPYIVKDYDIPKSEAQCREKLKELFIKNKHVTDIRVIDMLVIKGQMELKESVNIWKQKGHIMAYFKPTEEPKPKNFLSKFFSGNE</sequence>
<keyword evidence="8" id="KW-0249">Electron transport</keyword>
<evidence type="ECO:0000313" key="16">
    <source>
        <dbReference type="RefSeq" id="XP_028037114.1"/>
    </source>
</evidence>
<keyword evidence="7" id="KW-0999">Mitochondrion inner membrane</keyword>
<evidence type="ECO:0000256" key="6">
    <source>
        <dbReference type="ARBA" id="ARBA00022660"/>
    </source>
</evidence>
<evidence type="ECO:0000256" key="7">
    <source>
        <dbReference type="ARBA" id="ARBA00022792"/>
    </source>
</evidence>
<name>A0A6J2K9X2_BOMMA</name>
<keyword evidence="5" id="KW-0813">Transport</keyword>
<dbReference type="GO" id="GO:0045271">
    <property type="term" value="C:respiratory chain complex I"/>
    <property type="evidence" value="ECO:0007669"/>
    <property type="project" value="InterPro"/>
</dbReference>
<evidence type="ECO:0000256" key="2">
    <source>
        <dbReference type="ARBA" id="ARBA00009508"/>
    </source>
</evidence>
<evidence type="ECO:0000256" key="10">
    <source>
        <dbReference type="ARBA" id="ARBA00023136"/>
    </source>
</evidence>
<evidence type="ECO:0000256" key="5">
    <source>
        <dbReference type="ARBA" id="ARBA00022448"/>
    </source>
</evidence>
<dbReference type="GO" id="GO:0006979">
    <property type="term" value="P:response to oxidative stress"/>
    <property type="evidence" value="ECO:0007669"/>
    <property type="project" value="TreeGrafter"/>
</dbReference>
<evidence type="ECO:0000256" key="9">
    <source>
        <dbReference type="ARBA" id="ARBA00023128"/>
    </source>
</evidence>
<evidence type="ECO:0000256" key="12">
    <source>
        <dbReference type="ARBA" id="ARBA00032352"/>
    </source>
</evidence>
<comment type="function">
    <text evidence="13">Accessory subunit of the mitochondrial membrane respiratory chain NADH dehydrogenase (Complex I), that is believed to be not involved in catalysis. Required for proper complex I assembly. Complex I functions in the transfer of electrons from NADH to the respiratory chain. The immediate electron acceptor for the enzyme is believed to be ubiquinone.</text>
</comment>
<dbReference type="Pfam" id="PF05347">
    <property type="entry name" value="Complex1_LYR"/>
    <property type="match status" value="1"/>
</dbReference>
<dbReference type="RefSeq" id="XP_028037114.1">
    <property type="nucleotide sequence ID" value="XM_028181313.1"/>
</dbReference>
<comment type="subunit">
    <text evidence="3">Mammalian complex I is composed of 45 different subunits.</text>
</comment>
<dbReference type="GeneID" id="114248162"/>
<evidence type="ECO:0000256" key="13">
    <source>
        <dbReference type="ARBA" id="ARBA00046116"/>
    </source>
</evidence>
<evidence type="ECO:0000256" key="1">
    <source>
        <dbReference type="ARBA" id="ARBA00004443"/>
    </source>
</evidence>
<comment type="similarity">
    <text evidence="2">Belongs to the complex I LYR family.</text>
</comment>
<dbReference type="AlphaFoldDB" id="A0A6J2K9X2"/>
<evidence type="ECO:0000256" key="3">
    <source>
        <dbReference type="ARBA" id="ARBA00011790"/>
    </source>
</evidence>
<dbReference type="InterPro" id="IPR008011">
    <property type="entry name" value="Complex1_LYR_dom"/>
</dbReference>
<dbReference type="CTD" id="36159"/>